<comment type="caution">
    <text evidence="1">The sequence shown here is derived from an EMBL/GenBank/DDBJ whole genome shotgun (WGS) entry which is preliminary data.</text>
</comment>
<keyword evidence="2" id="KW-1185">Reference proteome</keyword>
<reference evidence="1" key="1">
    <citation type="submission" date="2022-08" db="EMBL/GenBank/DDBJ databases">
        <title>Genome Sequence of Pycnoporus sanguineus.</title>
        <authorList>
            <person name="Buettner E."/>
        </authorList>
    </citation>
    <scope>NUCLEOTIDE SEQUENCE</scope>
    <source>
        <strain evidence="1">CG-C14</strain>
    </source>
</reference>
<proteinExistence type="predicted"/>
<sequence>MSLTMDAPIWKTIGHDIIKSFVAVTVETFVIAIYCILVFKTSCLLLTRMHRTKVSLFTCTVIIVMFCLALSLWMIDIHNVVLEVQATLLSDSRAPISDVYDLAIRQVLRLASVEDVLYAYMTVLGDILILWRLYAFWSRGRGRIVLIIPLAFLLGSILTAIMLSYCAARLGADIKLGTFQSPGFCRNIQTASYSMTLATTGVATVLIGYKFWYVLRVKSATARALRHSQFGCLVQFRDYQRVDDELFRRMSRSSRRQKLMLVLVESGVAYMLFFLVQLLMSFSTVNARINKNPSLVFASTIYNFITSLIVVRCLVLAISLLFRAHAETRATNQGMYPTAVVLLVHSKHITQVSGPVESGKGFKNSRGRVHAQAPLIDDDTARSTSARMTRSRPTEVDLYEMANLSDSGLKGTVEAPKDRGLLVEVHHAIEQRVL</sequence>
<name>A0ACC1PXG3_9APHY</name>
<accession>A0ACC1PXG3</accession>
<dbReference type="EMBL" id="JANSHE010001381">
    <property type="protein sequence ID" value="KAJ3002964.1"/>
    <property type="molecule type" value="Genomic_DNA"/>
</dbReference>
<organism evidence="1 2">
    <name type="scientific">Trametes sanguinea</name>
    <dbReference type="NCBI Taxonomy" id="158606"/>
    <lineage>
        <taxon>Eukaryota</taxon>
        <taxon>Fungi</taxon>
        <taxon>Dikarya</taxon>
        <taxon>Basidiomycota</taxon>
        <taxon>Agaricomycotina</taxon>
        <taxon>Agaricomycetes</taxon>
        <taxon>Polyporales</taxon>
        <taxon>Polyporaceae</taxon>
        <taxon>Trametes</taxon>
    </lineage>
</organism>
<evidence type="ECO:0000313" key="2">
    <source>
        <dbReference type="Proteomes" id="UP001144978"/>
    </source>
</evidence>
<dbReference type="Proteomes" id="UP001144978">
    <property type="component" value="Unassembled WGS sequence"/>
</dbReference>
<evidence type="ECO:0000313" key="1">
    <source>
        <dbReference type="EMBL" id="KAJ3002964.1"/>
    </source>
</evidence>
<protein>
    <submittedName>
        <fullName evidence="1">Uncharacterized protein</fullName>
    </submittedName>
</protein>
<gene>
    <name evidence="1" type="ORF">NUW54_g5561</name>
</gene>